<evidence type="ECO:0000256" key="1">
    <source>
        <dbReference type="SAM" id="Coils"/>
    </source>
</evidence>
<sequence>MTKRKIRSGRLKPKISQGRSERGPPVSTKSGWLSCRVANDEWQTSLQAWRAAAPHFASYKKKTVWMPFYYDGACADHLRALGFVNVIHKKEDFFERVLDESFMRRVDLIWDNPPYTAPEMKEKVLRALAQCGKPFAMLLPISVLHVGFVREILDMQRVQAIIPRRVHVRKTGQELLPFKYLCWFCFRTQLPRDLIFLDDAVEATTELPSQLQAPPLVRKERKDMAKADLAKQAFLQLLEAETRLEAAQASHEVEAAQQELQQRARALQIMTPQLQKVAVEAQAVLVDQRSDLGEQEPPLLGSLERVVALRQHLAALAAQQESLKADLLKEEATASDLVGEAQRVAEQAQKEERRAQDLVAKAKEIVSKKRQEEATERARREAEAKARKEAEEKARKEAEEKARKEAEEKARKDSEEKASKEAEEKARKVKARKEEKARKEAEEKAWKEAEEQARKEAEEKAEKNTEEKAMKAEAEESTEKEAEEKAKTNAEQTSGTSEKAADMAEKKVEKAKKEGEERAKLAEAQATRAERKAEKAGEANKTGQEAEKVEAKLLPAKRKAENEGVLKPPVPDPAQRLVVKSDACPTVSGEYRQIEGGWSGFRAFRKNAETVWLVWTPHAGGHWIFTSELGSKDVLARSRQVSWTAGPEDLMCRSWTTAAWGATGGQCTVYIIRA</sequence>
<dbReference type="PANTHER" id="PTHR39444">
    <property type="entry name" value="SITE-SPECIFIC DNA-METHYLTRANSFERASE (ADENINE-SPECIFIC)"/>
    <property type="match status" value="1"/>
</dbReference>
<feature type="region of interest" description="Disordered" evidence="2">
    <location>
        <begin position="367"/>
        <end position="546"/>
    </location>
</feature>
<dbReference type="AlphaFoldDB" id="A0AA36N2Y1"/>
<evidence type="ECO:0000313" key="4">
    <source>
        <dbReference type="Proteomes" id="UP001178507"/>
    </source>
</evidence>
<feature type="compositionally biased region" description="Basic and acidic residues" evidence="2">
    <location>
        <begin position="499"/>
        <end position="521"/>
    </location>
</feature>
<feature type="compositionally biased region" description="Basic and acidic residues" evidence="2">
    <location>
        <begin position="367"/>
        <end position="488"/>
    </location>
</feature>
<dbReference type="Proteomes" id="UP001178507">
    <property type="component" value="Unassembled WGS sequence"/>
</dbReference>
<dbReference type="PANTHER" id="PTHR39444:SF3">
    <property type="entry name" value="SITE-SPECIFIC DNA-METHYLTRANSFERASE (ADENINE-SPECIFIC)"/>
    <property type="match status" value="1"/>
</dbReference>
<evidence type="ECO:0000256" key="2">
    <source>
        <dbReference type="SAM" id="MobiDB-lite"/>
    </source>
</evidence>
<feature type="coiled-coil region" evidence="1">
    <location>
        <begin position="230"/>
        <end position="266"/>
    </location>
</feature>
<protein>
    <submittedName>
        <fullName evidence="3">Uncharacterized protein</fullName>
    </submittedName>
</protein>
<evidence type="ECO:0000313" key="3">
    <source>
        <dbReference type="EMBL" id="CAJ1396620.1"/>
    </source>
</evidence>
<gene>
    <name evidence="3" type="ORF">EVOR1521_LOCUS20817</name>
</gene>
<dbReference type="EMBL" id="CAUJNA010003238">
    <property type="protein sequence ID" value="CAJ1396620.1"/>
    <property type="molecule type" value="Genomic_DNA"/>
</dbReference>
<keyword evidence="4" id="KW-1185">Reference proteome</keyword>
<name>A0AA36N2Y1_9DINO</name>
<proteinExistence type="predicted"/>
<comment type="caution">
    <text evidence="3">The sequence shown here is derived from an EMBL/GenBank/DDBJ whole genome shotgun (WGS) entry which is preliminary data.</text>
</comment>
<accession>A0AA36N2Y1</accession>
<feature type="region of interest" description="Disordered" evidence="2">
    <location>
        <begin position="1"/>
        <end position="29"/>
    </location>
</feature>
<feature type="compositionally biased region" description="Basic and acidic residues" evidence="2">
    <location>
        <begin position="528"/>
        <end position="546"/>
    </location>
</feature>
<reference evidence="3" key="1">
    <citation type="submission" date="2023-08" db="EMBL/GenBank/DDBJ databases">
        <authorList>
            <person name="Chen Y."/>
            <person name="Shah S."/>
            <person name="Dougan E. K."/>
            <person name="Thang M."/>
            <person name="Chan C."/>
        </authorList>
    </citation>
    <scope>NUCLEOTIDE SEQUENCE</scope>
</reference>
<organism evidence="3 4">
    <name type="scientific">Effrenium voratum</name>
    <dbReference type="NCBI Taxonomy" id="2562239"/>
    <lineage>
        <taxon>Eukaryota</taxon>
        <taxon>Sar</taxon>
        <taxon>Alveolata</taxon>
        <taxon>Dinophyceae</taxon>
        <taxon>Suessiales</taxon>
        <taxon>Symbiodiniaceae</taxon>
        <taxon>Effrenium</taxon>
    </lineage>
</organism>
<feature type="compositionally biased region" description="Basic residues" evidence="2">
    <location>
        <begin position="1"/>
        <end position="13"/>
    </location>
</feature>
<keyword evidence="1" id="KW-0175">Coiled coil</keyword>